<dbReference type="Pfam" id="PF18818">
    <property type="entry name" value="MPTase-PolyVal"/>
    <property type="match status" value="1"/>
</dbReference>
<reference evidence="4" key="1">
    <citation type="journal article" date="2019" name="Int. J. Syst. Evol. Microbiol.">
        <title>The Global Catalogue of Microorganisms (GCM) 10K type strain sequencing project: providing services to taxonomists for standard genome sequencing and annotation.</title>
        <authorList>
            <consortium name="The Broad Institute Genomics Platform"/>
            <consortium name="The Broad Institute Genome Sequencing Center for Infectious Disease"/>
            <person name="Wu L."/>
            <person name="Ma J."/>
        </authorList>
    </citation>
    <scope>NUCLEOTIDE SEQUENCE [LARGE SCALE GENOMIC DNA]</scope>
    <source>
        <strain evidence="4">JCM 17759</strain>
    </source>
</reference>
<keyword evidence="4" id="KW-1185">Reference proteome</keyword>
<dbReference type="PIRSF" id="PIRSF037112">
    <property type="entry name" value="Antirestriction_ArdC"/>
    <property type="match status" value="1"/>
</dbReference>
<gene>
    <name evidence="3" type="ORF">GCM10023156_02260</name>
</gene>
<sequence>MRNQTDIRHDITNAIIDALQNNPDSLPPWRKPWCDDPNSGLPTSLSTGRRYAGINTLILQCSAMKQGFKSRWWGTFNQIKHAGSCVRKGQKSTKIVLWKPIKRTRVDEHGKDTDDNFMVMREFAVFNCEQTTGLDEFRVGHTKPDNDTAPRYQHADDVIDATGATINYGGNRAFYSPSDDTISMPFRHQFETPEAFFETCFHELCHFAESRTGFDRTKPENSYSFGELVAEMGSCFLMGELGLPTTDNLENHAAYLKSWLSAMAEDSKFIFKASAQASKASDFLLSFSRTTEDKAEPLLT</sequence>
<organism evidence="3 4">
    <name type="scientific">Novipirellula rosea</name>
    <dbReference type="NCBI Taxonomy" id="1031540"/>
    <lineage>
        <taxon>Bacteria</taxon>
        <taxon>Pseudomonadati</taxon>
        <taxon>Planctomycetota</taxon>
        <taxon>Planctomycetia</taxon>
        <taxon>Pirellulales</taxon>
        <taxon>Pirellulaceae</taxon>
        <taxon>Novipirellula</taxon>
    </lineage>
</organism>
<evidence type="ECO:0000259" key="2">
    <source>
        <dbReference type="Pfam" id="PF18818"/>
    </source>
</evidence>
<dbReference type="InterPro" id="IPR017113">
    <property type="entry name" value="Antirestriction_ArdC"/>
</dbReference>
<dbReference type="InterPro" id="IPR013610">
    <property type="entry name" value="ArdC_N"/>
</dbReference>
<dbReference type="EMBL" id="BAABGA010000006">
    <property type="protein sequence ID" value="GAA4444210.1"/>
    <property type="molecule type" value="Genomic_DNA"/>
</dbReference>
<dbReference type="InterPro" id="IPR041459">
    <property type="entry name" value="MPTase-PolyVal"/>
</dbReference>
<evidence type="ECO:0000313" key="3">
    <source>
        <dbReference type="EMBL" id="GAA4444210.1"/>
    </source>
</evidence>
<dbReference type="RefSeq" id="WP_345318603.1">
    <property type="nucleotide sequence ID" value="NZ_BAABGA010000006.1"/>
</dbReference>
<feature type="domain" description="Polyvalent protein metallopeptidase" evidence="2">
    <location>
        <begin position="154"/>
        <end position="276"/>
    </location>
</feature>
<dbReference type="Pfam" id="PF08401">
    <property type="entry name" value="ArdcN"/>
    <property type="match status" value="1"/>
</dbReference>
<evidence type="ECO:0000313" key="4">
    <source>
        <dbReference type="Proteomes" id="UP001500840"/>
    </source>
</evidence>
<protein>
    <submittedName>
        <fullName evidence="3">Zincin-like metallopeptidase domain-containing protein</fullName>
    </submittedName>
</protein>
<comment type="caution">
    <text evidence="3">The sequence shown here is derived from an EMBL/GenBank/DDBJ whole genome shotgun (WGS) entry which is preliminary data.</text>
</comment>
<proteinExistence type="predicted"/>
<accession>A0ABP8M456</accession>
<evidence type="ECO:0000259" key="1">
    <source>
        <dbReference type="Pfam" id="PF08401"/>
    </source>
</evidence>
<feature type="domain" description="N-terminal" evidence="1">
    <location>
        <begin position="6"/>
        <end position="126"/>
    </location>
</feature>
<name>A0ABP8M456_9BACT</name>
<dbReference type="Proteomes" id="UP001500840">
    <property type="component" value="Unassembled WGS sequence"/>
</dbReference>